<dbReference type="AlphaFoldDB" id="A0A5B0SM73"/>
<evidence type="ECO:0000313" key="2">
    <source>
        <dbReference type="Proteomes" id="UP000325313"/>
    </source>
</evidence>
<name>A0A5B0SM73_PUCGR</name>
<evidence type="ECO:0008006" key="3">
    <source>
        <dbReference type="Google" id="ProtNLM"/>
    </source>
</evidence>
<sequence length="102" mass="11304">MSKPSSPLTVNFIGSGVLGLTCALKLAKQPGLPYLMNVVTAKNELAGWIEDPSKKPLAAFWHPFIPHPETELQKRVAQWETTSFKHLWEIAEDDPSVFMVSG</sequence>
<accession>A0A5B0SM73</accession>
<gene>
    <name evidence="1" type="ORF">PGTUg99_034565</name>
</gene>
<proteinExistence type="predicted"/>
<protein>
    <recommendedName>
        <fullName evidence="3">FAD dependent oxidoreductase domain-containing protein</fullName>
    </recommendedName>
</protein>
<dbReference type="EMBL" id="VDEP01000001">
    <property type="protein sequence ID" value="KAA1139042.1"/>
    <property type="molecule type" value="Genomic_DNA"/>
</dbReference>
<organism evidence="1 2">
    <name type="scientific">Puccinia graminis f. sp. tritici</name>
    <dbReference type="NCBI Taxonomy" id="56615"/>
    <lineage>
        <taxon>Eukaryota</taxon>
        <taxon>Fungi</taxon>
        <taxon>Dikarya</taxon>
        <taxon>Basidiomycota</taxon>
        <taxon>Pucciniomycotina</taxon>
        <taxon>Pucciniomycetes</taxon>
        <taxon>Pucciniales</taxon>
        <taxon>Pucciniaceae</taxon>
        <taxon>Puccinia</taxon>
    </lineage>
</organism>
<evidence type="ECO:0000313" key="1">
    <source>
        <dbReference type="EMBL" id="KAA1139042.1"/>
    </source>
</evidence>
<dbReference type="Gene3D" id="3.40.50.720">
    <property type="entry name" value="NAD(P)-binding Rossmann-like Domain"/>
    <property type="match status" value="1"/>
</dbReference>
<reference evidence="1 2" key="1">
    <citation type="submission" date="2019-05" db="EMBL/GenBank/DDBJ databases">
        <title>Emergence of the Ug99 lineage of the wheat stem rust pathogen through somatic hybridization.</title>
        <authorList>
            <person name="Li F."/>
            <person name="Upadhyaya N.M."/>
            <person name="Sperschneider J."/>
            <person name="Matny O."/>
            <person name="Nguyen-Phuc H."/>
            <person name="Mago R."/>
            <person name="Raley C."/>
            <person name="Miller M.E."/>
            <person name="Silverstein K.A.T."/>
            <person name="Henningsen E."/>
            <person name="Hirsch C.D."/>
            <person name="Visser B."/>
            <person name="Pretorius Z.A."/>
            <person name="Steffenson B.J."/>
            <person name="Schwessinger B."/>
            <person name="Dodds P.N."/>
            <person name="Figueroa M."/>
        </authorList>
    </citation>
    <scope>NUCLEOTIDE SEQUENCE [LARGE SCALE GENOMIC DNA]</scope>
    <source>
        <strain evidence="1 2">Ug99</strain>
    </source>
</reference>
<dbReference type="Proteomes" id="UP000325313">
    <property type="component" value="Unassembled WGS sequence"/>
</dbReference>
<comment type="caution">
    <text evidence="1">The sequence shown here is derived from an EMBL/GenBank/DDBJ whole genome shotgun (WGS) entry which is preliminary data.</text>
</comment>